<reference evidence="2 3" key="1">
    <citation type="submission" date="2020-02" db="EMBL/GenBank/DDBJ databases">
        <title>Bacillus aquiflavi sp. nov., isolated from yellow water of strong flavor Chinese baijiu in Yibin region of China.</title>
        <authorList>
            <person name="Xie J."/>
        </authorList>
    </citation>
    <scope>NUCLEOTIDE SEQUENCE [LARGE SCALE GENOMIC DNA]</scope>
    <source>
        <strain evidence="2 3">SA4</strain>
    </source>
</reference>
<dbReference type="SUPFAM" id="SSF52025">
    <property type="entry name" value="PA domain"/>
    <property type="match status" value="1"/>
</dbReference>
<organism evidence="2 3">
    <name type="scientific">Bacillus mesophilus</name>
    <dbReference type="NCBI Taxonomy" id="1808955"/>
    <lineage>
        <taxon>Bacteria</taxon>
        <taxon>Bacillati</taxon>
        <taxon>Bacillota</taxon>
        <taxon>Bacilli</taxon>
        <taxon>Bacillales</taxon>
        <taxon>Bacillaceae</taxon>
        <taxon>Bacillus</taxon>
    </lineage>
</organism>
<accession>A0A6M0Q8A1</accession>
<dbReference type="RefSeq" id="WP_163179976.1">
    <property type="nucleotide sequence ID" value="NZ_JAAIWM010000004.1"/>
</dbReference>
<dbReference type="PANTHER" id="PTHR10404:SF46">
    <property type="entry name" value="VACUOLAR PROTEIN SORTING-ASSOCIATED PROTEIN 70"/>
    <property type="match status" value="1"/>
</dbReference>
<evidence type="ECO:0000313" key="2">
    <source>
        <dbReference type="EMBL" id="NEY72503.1"/>
    </source>
</evidence>
<dbReference type="GO" id="GO:0004180">
    <property type="term" value="F:carboxypeptidase activity"/>
    <property type="evidence" value="ECO:0007669"/>
    <property type="project" value="TreeGrafter"/>
</dbReference>
<dbReference type="EMBL" id="JAAIWM010000004">
    <property type="protein sequence ID" value="NEY72503.1"/>
    <property type="molecule type" value="Genomic_DNA"/>
</dbReference>
<name>A0A6M0Q8A1_9BACI</name>
<dbReference type="Gene3D" id="3.50.30.30">
    <property type="match status" value="1"/>
</dbReference>
<proteinExistence type="predicted"/>
<protein>
    <submittedName>
        <fullName evidence="2">M28 family peptidase</fullName>
    </submittedName>
</protein>
<gene>
    <name evidence="2" type="ORF">G4D63_12270</name>
</gene>
<dbReference type="Pfam" id="PF04389">
    <property type="entry name" value="Peptidase_M28"/>
    <property type="match status" value="1"/>
</dbReference>
<dbReference type="SUPFAM" id="SSF53187">
    <property type="entry name" value="Zn-dependent exopeptidases"/>
    <property type="match status" value="1"/>
</dbReference>
<dbReference type="Proteomes" id="UP000481043">
    <property type="component" value="Unassembled WGS sequence"/>
</dbReference>
<dbReference type="AlphaFoldDB" id="A0A6M0Q8A1"/>
<feature type="domain" description="Peptidase M28" evidence="1">
    <location>
        <begin position="222"/>
        <end position="425"/>
    </location>
</feature>
<comment type="caution">
    <text evidence="2">The sequence shown here is derived from an EMBL/GenBank/DDBJ whole genome shotgun (WGS) entry which is preliminary data.</text>
</comment>
<evidence type="ECO:0000259" key="1">
    <source>
        <dbReference type="Pfam" id="PF04389"/>
    </source>
</evidence>
<keyword evidence="3" id="KW-1185">Reference proteome</keyword>
<dbReference type="Gene3D" id="3.40.630.10">
    <property type="entry name" value="Zn peptidases"/>
    <property type="match status" value="1"/>
</dbReference>
<evidence type="ECO:0000313" key="3">
    <source>
        <dbReference type="Proteomes" id="UP000481043"/>
    </source>
</evidence>
<dbReference type="InterPro" id="IPR007484">
    <property type="entry name" value="Peptidase_M28"/>
</dbReference>
<dbReference type="InterPro" id="IPR046450">
    <property type="entry name" value="PA_dom_sf"/>
</dbReference>
<dbReference type="InterPro" id="IPR039373">
    <property type="entry name" value="Peptidase_M28B"/>
</dbReference>
<sequence length="586" mass="64857">MVKVNGIAESLQKIVEMVSKENLMEYTSKVSSEVRLSGTSEELRAFRYVKETLESFGVSTNLQHNDAYISLPISASLKVNSQPVSCITHSMAASTPKDGLQGEIMYVGKGTDEDYENLHIDNKVVILDGLAVPGAVKKAQDFGAIAAIFINAEYTHEMIVSPVWGNPTPETISLLPNIPVVSVNYHDGLMIKKNLQKGSSSNLHAWIKTEVDTGWRKIPTLTAEIKGSTDSEHYVLFSGHIDSWHYGAMDNGSANATMIEIARILSHYKTDLRRSLRFAFWSGHSHGRYAGSTLYCDANWEDLHDHCVLHINVDSVGAKDAVVLSEANCMAETKELGGRIVEEFTGQTFYGTRFGRAGDQSFLGAGIPSLFMGLSEQELTNTPATEAFAQLFGGGRAGGFGWWWHTTEDTIDKIDPDNLERDCKIYAAVVAKACTDDVIPINQLAAVDELREALLNYQKISINKLDLSVSVKRIEELKNLTSKLQDATVMSLSDECITLVNLGLLKLSRILVPLNYVQGDLFHHDPAMKQFIIPALADIEKLASCQEGDEEYYMLKTKLFRQTNKVNYMLKQAILTVEDVLDKLSS</sequence>
<dbReference type="PANTHER" id="PTHR10404">
    <property type="entry name" value="N-ACETYLATED-ALPHA-LINKED ACIDIC DIPEPTIDASE"/>
    <property type="match status" value="1"/>
</dbReference>
<dbReference type="CDD" id="cd00538">
    <property type="entry name" value="PA"/>
    <property type="match status" value="1"/>
</dbReference>